<evidence type="ECO:0000256" key="1">
    <source>
        <dbReference type="SAM" id="Coils"/>
    </source>
</evidence>
<keyword evidence="3" id="KW-1185">Reference proteome</keyword>
<sequence length="103" mass="11734">MVFKSKSRDRVVGYGGGVKLKDITRSQPSREELQAELNSAKQQNQLMANRMETIQEENNELKGRVGAIQEENSELKGRVGFMESRMEMFQDMLVKQLNVSIPS</sequence>
<reference evidence="2" key="1">
    <citation type="submission" date="2022-07" db="EMBL/GenBank/DDBJ databases">
        <authorList>
            <person name="Macas J."/>
            <person name="Novak P."/>
            <person name="Neumann P."/>
        </authorList>
    </citation>
    <scope>NUCLEOTIDE SEQUENCE</scope>
</reference>
<organism evidence="2 3">
    <name type="scientific">Cuscuta europaea</name>
    <name type="common">European dodder</name>
    <dbReference type="NCBI Taxonomy" id="41803"/>
    <lineage>
        <taxon>Eukaryota</taxon>
        <taxon>Viridiplantae</taxon>
        <taxon>Streptophyta</taxon>
        <taxon>Embryophyta</taxon>
        <taxon>Tracheophyta</taxon>
        <taxon>Spermatophyta</taxon>
        <taxon>Magnoliopsida</taxon>
        <taxon>eudicotyledons</taxon>
        <taxon>Gunneridae</taxon>
        <taxon>Pentapetalae</taxon>
        <taxon>asterids</taxon>
        <taxon>lamiids</taxon>
        <taxon>Solanales</taxon>
        <taxon>Convolvulaceae</taxon>
        <taxon>Cuscuteae</taxon>
        <taxon>Cuscuta</taxon>
        <taxon>Cuscuta subgen. Cuscuta</taxon>
    </lineage>
</organism>
<comment type="caution">
    <text evidence="2">The sequence shown here is derived from an EMBL/GenBank/DDBJ whole genome shotgun (WGS) entry which is preliminary data.</text>
</comment>
<dbReference type="Proteomes" id="UP001152484">
    <property type="component" value="Unassembled WGS sequence"/>
</dbReference>
<dbReference type="OrthoDB" id="1728268at2759"/>
<name>A0A9P1EM22_CUSEU</name>
<proteinExistence type="predicted"/>
<accession>A0A9P1EM22</accession>
<dbReference type="EMBL" id="CAMAPE010000072">
    <property type="protein sequence ID" value="CAH9116883.1"/>
    <property type="molecule type" value="Genomic_DNA"/>
</dbReference>
<gene>
    <name evidence="2" type="ORF">CEURO_LOCUS21341</name>
</gene>
<protein>
    <submittedName>
        <fullName evidence="2">Uncharacterized protein</fullName>
    </submittedName>
</protein>
<evidence type="ECO:0000313" key="2">
    <source>
        <dbReference type="EMBL" id="CAH9116883.1"/>
    </source>
</evidence>
<dbReference type="Gene3D" id="1.20.5.340">
    <property type="match status" value="1"/>
</dbReference>
<evidence type="ECO:0000313" key="3">
    <source>
        <dbReference type="Proteomes" id="UP001152484"/>
    </source>
</evidence>
<dbReference type="AlphaFoldDB" id="A0A9P1EM22"/>
<keyword evidence="1" id="KW-0175">Coiled coil</keyword>
<feature type="coiled-coil region" evidence="1">
    <location>
        <begin position="30"/>
        <end position="78"/>
    </location>
</feature>